<keyword evidence="10" id="KW-1185">Reference proteome</keyword>
<dbReference type="Gene3D" id="3.40.50.300">
    <property type="entry name" value="P-loop containing nucleotide triphosphate hydrolases"/>
    <property type="match status" value="1"/>
</dbReference>
<dbReference type="PANTHER" id="PTHR43820">
    <property type="entry name" value="HIGH-AFFINITY BRANCHED-CHAIN AMINO ACID TRANSPORT ATP-BINDING PROTEIN LIVF"/>
    <property type="match status" value="1"/>
</dbReference>
<accession>A0A443IM35</accession>
<evidence type="ECO:0000256" key="5">
    <source>
        <dbReference type="ARBA" id="ARBA00022970"/>
    </source>
</evidence>
<dbReference type="GO" id="GO:0016887">
    <property type="term" value="F:ATP hydrolysis activity"/>
    <property type="evidence" value="ECO:0007669"/>
    <property type="project" value="InterPro"/>
</dbReference>
<dbReference type="SUPFAM" id="SSF52540">
    <property type="entry name" value="P-loop containing nucleoside triphosphate hydrolases"/>
    <property type="match status" value="1"/>
</dbReference>
<dbReference type="PANTHER" id="PTHR43820:SF4">
    <property type="entry name" value="HIGH-AFFINITY BRANCHED-CHAIN AMINO ACID TRANSPORT ATP-BINDING PROTEIN LIVF"/>
    <property type="match status" value="1"/>
</dbReference>
<dbReference type="Proteomes" id="UP000284476">
    <property type="component" value="Unassembled WGS sequence"/>
</dbReference>
<dbReference type="RefSeq" id="WP_128186223.1">
    <property type="nucleotide sequence ID" value="NZ_JBHRSO010000063.1"/>
</dbReference>
<evidence type="ECO:0000313" key="8">
    <source>
        <dbReference type="EMBL" id="RWR19595.1"/>
    </source>
</evidence>
<keyword evidence="3" id="KW-0547">Nucleotide-binding</keyword>
<keyword evidence="4 7" id="KW-0067">ATP-binding</keyword>
<protein>
    <submittedName>
        <fullName evidence="7">ABC transporter ATP-binding protein</fullName>
    </submittedName>
</protein>
<evidence type="ECO:0000313" key="7">
    <source>
        <dbReference type="EMBL" id="RWR06559.1"/>
    </source>
</evidence>
<evidence type="ECO:0000256" key="2">
    <source>
        <dbReference type="ARBA" id="ARBA00022448"/>
    </source>
</evidence>
<dbReference type="EMBL" id="SAUW01000027">
    <property type="protein sequence ID" value="RWR06559.1"/>
    <property type="molecule type" value="Genomic_DNA"/>
</dbReference>
<dbReference type="EMBL" id="SAUZ01000015">
    <property type="protein sequence ID" value="RWR19595.1"/>
    <property type="molecule type" value="Genomic_DNA"/>
</dbReference>
<dbReference type="InterPro" id="IPR003593">
    <property type="entry name" value="AAA+_ATPase"/>
</dbReference>
<reference evidence="7 10" key="2">
    <citation type="submission" date="2019-01" db="EMBL/GenBank/DDBJ databases">
        <authorList>
            <person name="Li Y."/>
        </authorList>
    </citation>
    <scope>NUCLEOTIDE SEQUENCE [LARGE SCALE GENOMIC DNA]</scope>
    <source>
        <strain evidence="7 10">2D-5</strain>
        <strain evidence="8">SK2B-1</strain>
    </source>
</reference>
<dbReference type="Pfam" id="PF00005">
    <property type="entry name" value="ABC_tran"/>
    <property type="match status" value="1"/>
</dbReference>
<evidence type="ECO:0000313" key="9">
    <source>
        <dbReference type="Proteomes" id="UP000284476"/>
    </source>
</evidence>
<dbReference type="PROSITE" id="PS50893">
    <property type="entry name" value="ABC_TRANSPORTER_2"/>
    <property type="match status" value="1"/>
</dbReference>
<reference evidence="9 10" key="1">
    <citation type="submission" date="2019-01" db="EMBL/GenBank/DDBJ databases">
        <title>Sinorhodobacter populi sp. nov. isolated from the symptomatic bark tissue of Populus euramericana canker.</title>
        <authorList>
            <person name="Xu G."/>
        </authorList>
    </citation>
    <scope>NUCLEOTIDE SEQUENCE [LARGE SCALE GENOMIC DNA]</scope>
    <source>
        <strain evidence="7 10">2D-5</strain>
        <strain evidence="8 9">SK2B-1</strain>
    </source>
</reference>
<keyword evidence="5" id="KW-0029">Amino-acid transport</keyword>
<dbReference type="GO" id="GO:0015658">
    <property type="term" value="F:branched-chain amino acid transmembrane transporter activity"/>
    <property type="evidence" value="ECO:0007669"/>
    <property type="project" value="TreeGrafter"/>
</dbReference>
<evidence type="ECO:0000313" key="10">
    <source>
        <dbReference type="Proteomes" id="UP000285710"/>
    </source>
</evidence>
<dbReference type="InterPro" id="IPR052156">
    <property type="entry name" value="BCAA_Transport_ATP-bd_LivF"/>
</dbReference>
<dbReference type="AlphaFoldDB" id="A0A443IM35"/>
<evidence type="ECO:0000259" key="6">
    <source>
        <dbReference type="PROSITE" id="PS50893"/>
    </source>
</evidence>
<dbReference type="Proteomes" id="UP000285710">
    <property type="component" value="Unassembled WGS sequence"/>
</dbReference>
<feature type="domain" description="ABC transporter" evidence="6">
    <location>
        <begin position="3"/>
        <end position="234"/>
    </location>
</feature>
<dbReference type="SMART" id="SM00382">
    <property type="entry name" value="AAA"/>
    <property type="match status" value="1"/>
</dbReference>
<name>A0A443IM35_9RHOB</name>
<comment type="caution">
    <text evidence="7">The sequence shown here is derived from an EMBL/GenBank/DDBJ whole genome shotgun (WGS) entry which is preliminary data.</text>
</comment>
<keyword evidence="2" id="KW-0813">Transport</keyword>
<evidence type="ECO:0000256" key="4">
    <source>
        <dbReference type="ARBA" id="ARBA00022840"/>
    </source>
</evidence>
<organism evidence="7 10">
    <name type="scientific">Paenirhodobacter populi</name>
    <dbReference type="NCBI Taxonomy" id="2306993"/>
    <lineage>
        <taxon>Bacteria</taxon>
        <taxon>Pseudomonadati</taxon>
        <taxon>Pseudomonadota</taxon>
        <taxon>Alphaproteobacteria</taxon>
        <taxon>Rhodobacterales</taxon>
        <taxon>Rhodobacter group</taxon>
        <taxon>Paenirhodobacter</taxon>
    </lineage>
</organism>
<accession>A0A443JG91</accession>
<evidence type="ECO:0000256" key="1">
    <source>
        <dbReference type="ARBA" id="ARBA00005417"/>
    </source>
</evidence>
<gene>
    <name evidence="8" type="ORF">D2T30_13905</name>
    <name evidence="7" type="ORF">D2T33_18325</name>
</gene>
<comment type="similarity">
    <text evidence="1">Belongs to the ABC transporter superfamily.</text>
</comment>
<dbReference type="GO" id="GO:0005524">
    <property type="term" value="F:ATP binding"/>
    <property type="evidence" value="ECO:0007669"/>
    <property type="project" value="UniProtKB-KW"/>
</dbReference>
<dbReference type="GO" id="GO:0015807">
    <property type="term" value="P:L-amino acid transport"/>
    <property type="evidence" value="ECO:0007669"/>
    <property type="project" value="TreeGrafter"/>
</dbReference>
<sequence>MILSVHDLKVNYGAIPGIRKIDFDVNEGEIVALIGANGAGKSTTMRAITGLLPFQGRVVYRGRDLAPMHAERNLANGLALVPEGRGILTRMTVEENLRMGGYLRRDKAQLETEIVATYERFAILGERRSGIAGFLSGGEQQILAIARALLARPKLLLLDEPSLGLAPMMTAQIFDFISEFRKQGLTVLLAEQKSKHSLAIADRAFLFSMGEVVASGAARDLAEGSLIRNTMMALV</sequence>
<dbReference type="InterPro" id="IPR027417">
    <property type="entry name" value="P-loop_NTPase"/>
</dbReference>
<evidence type="ECO:0000256" key="3">
    <source>
        <dbReference type="ARBA" id="ARBA00022741"/>
    </source>
</evidence>
<dbReference type="CDD" id="cd03224">
    <property type="entry name" value="ABC_TM1139_LivF_branched"/>
    <property type="match status" value="1"/>
</dbReference>
<dbReference type="InterPro" id="IPR003439">
    <property type="entry name" value="ABC_transporter-like_ATP-bd"/>
</dbReference>
<proteinExistence type="inferred from homology"/>